<evidence type="ECO:0000256" key="5">
    <source>
        <dbReference type="SAM" id="MobiDB-lite"/>
    </source>
</evidence>
<sequence length="175" mass="17328">MSGGELVHPGAVGYDAAPYLAGVVKSLTTQNKPYGEQSTQEKASNALGHALLGGVVAELSGGSAAAGAAGGVTGELAAPAIALALYGTADSSRLTSGQKENLSALATLAAGIASGVSGGSTQVSIRALQAVHTSTHPAECSADSGENKSHNDTTVDTTVDTTKSMQNEHNPLQDR</sequence>
<name>A0A6I6EYC9_9GAMM</name>
<evidence type="ECO:0000256" key="3">
    <source>
        <dbReference type="ARBA" id="ARBA00022913"/>
    </source>
</evidence>
<protein>
    <recommendedName>
        <fullName evidence="6">VENN motif-containing domain-containing protein</fullName>
    </recommendedName>
</protein>
<gene>
    <name evidence="7" type="ORF">GN242_19425</name>
</gene>
<dbReference type="KEGG" id="erwi:GN242_19425"/>
<comment type="subcellular location">
    <subcellularLocation>
        <location evidence="1">Target cell</location>
        <location evidence="1">Target cell cytoplasm</location>
    </subcellularLocation>
</comment>
<evidence type="ECO:0000256" key="2">
    <source>
        <dbReference type="ARBA" id="ARBA00022656"/>
    </source>
</evidence>
<dbReference type="EMBL" id="CP046509">
    <property type="protein sequence ID" value="QGU89253.1"/>
    <property type="molecule type" value="Genomic_DNA"/>
</dbReference>
<keyword evidence="4" id="KW-0843">Virulence</keyword>
<feature type="region of interest" description="Disordered" evidence="5">
    <location>
        <begin position="136"/>
        <end position="175"/>
    </location>
</feature>
<dbReference type="InterPro" id="IPR006914">
    <property type="entry name" value="VENN_dom"/>
</dbReference>
<feature type="compositionally biased region" description="Polar residues" evidence="5">
    <location>
        <begin position="163"/>
        <end position="175"/>
    </location>
</feature>
<evidence type="ECO:0000256" key="4">
    <source>
        <dbReference type="ARBA" id="ARBA00023026"/>
    </source>
</evidence>
<dbReference type="Proteomes" id="UP000424752">
    <property type="component" value="Chromosome"/>
</dbReference>
<evidence type="ECO:0000313" key="8">
    <source>
        <dbReference type="Proteomes" id="UP000424752"/>
    </source>
</evidence>
<feature type="domain" description="VENN motif-containing" evidence="6">
    <location>
        <begin position="92"/>
        <end position="122"/>
    </location>
</feature>
<reference evidence="7 8" key="1">
    <citation type="submission" date="2019-12" db="EMBL/GenBank/DDBJ databases">
        <title>Erwinia sp. nov., isolated from droppings of birds in the Qinghai-Tiebt plateau of China.</title>
        <authorList>
            <person name="Ge Y."/>
        </authorList>
    </citation>
    <scope>NUCLEOTIDE SEQUENCE [LARGE SCALE GENOMIC DNA]</scope>
    <source>
        <strain evidence="7 8">J780</strain>
    </source>
</reference>
<keyword evidence="2" id="KW-0800">Toxin</keyword>
<evidence type="ECO:0000256" key="1">
    <source>
        <dbReference type="ARBA" id="ARBA00004219"/>
    </source>
</evidence>
<evidence type="ECO:0000313" key="7">
    <source>
        <dbReference type="EMBL" id="QGU89253.1"/>
    </source>
</evidence>
<dbReference type="AlphaFoldDB" id="A0A6I6EYC9"/>
<evidence type="ECO:0000259" key="6">
    <source>
        <dbReference type="Pfam" id="PF04829"/>
    </source>
</evidence>
<keyword evidence="3" id="KW-1266">Target cell cytoplasm</keyword>
<organism evidence="7 8">
    <name type="scientific">Erwinia sorbitola</name>
    <dbReference type="NCBI Taxonomy" id="2681984"/>
    <lineage>
        <taxon>Bacteria</taxon>
        <taxon>Pseudomonadati</taxon>
        <taxon>Pseudomonadota</taxon>
        <taxon>Gammaproteobacteria</taxon>
        <taxon>Enterobacterales</taxon>
        <taxon>Erwiniaceae</taxon>
        <taxon>Erwinia</taxon>
    </lineage>
</organism>
<dbReference type="Pfam" id="PF04829">
    <property type="entry name" value="PT-VENN"/>
    <property type="match status" value="1"/>
</dbReference>
<proteinExistence type="predicted"/>
<dbReference type="GO" id="GO:0090729">
    <property type="term" value="F:toxin activity"/>
    <property type="evidence" value="ECO:0007669"/>
    <property type="project" value="UniProtKB-KW"/>
</dbReference>
<accession>A0A6I6EYC9</accession>